<name>A0A1R0H526_9FUNG</name>
<proteinExistence type="predicted"/>
<evidence type="ECO:0000313" key="2">
    <source>
        <dbReference type="Proteomes" id="UP000187455"/>
    </source>
</evidence>
<keyword evidence="2" id="KW-1185">Reference proteome</keyword>
<reference evidence="1 2" key="1">
    <citation type="journal article" date="2016" name="Mol. Biol. Evol.">
        <title>Genome-Wide Survey of Gut Fungi (Harpellales) Reveals the First Horizontally Transferred Ubiquitin Gene from a Mosquito Host.</title>
        <authorList>
            <person name="Wang Y."/>
            <person name="White M.M."/>
            <person name="Kvist S."/>
            <person name="Moncalvo J.M."/>
        </authorList>
    </citation>
    <scope>NUCLEOTIDE SEQUENCE [LARGE SCALE GENOMIC DNA]</scope>
    <source>
        <strain evidence="1 2">ALG-7-W6</strain>
    </source>
</reference>
<dbReference type="Proteomes" id="UP000187455">
    <property type="component" value="Unassembled WGS sequence"/>
</dbReference>
<evidence type="ECO:0000313" key="1">
    <source>
        <dbReference type="EMBL" id="OLY84275.1"/>
    </source>
</evidence>
<gene>
    <name evidence="1" type="ORF">AYI68_g1563</name>
</gene>
<organism evidence="1 2">
    <name type="scientific">Smittium mucronatum</name>
    <dbReference type="NCBI Taxonomy" id="133383"/>
    <lineage>
        <taxon>Eukaryota</taxon>
        <taxon>Fungi</taxon>
        <taxon>Fungi incertae sedis</taxon>
        <taxon>Zoopagomycota</taxon>
        <taxon>Kickxellomycotina</taxon>
        <taxon>Harpellomycetes</taxon>
        <taxon>Harpellales</taxon>
        <taxon>Legeriomycetaceae</taxon>
        <taxon>Smittium</taxon>
    </lineage>
</organism>
<sequence>MRMGNFRTVKRKSNIKFLDGNFKKNCFFSKIVVPETVDHILLNCPQWDKQRNETIRRFIPAAIRSE</sequence>
<accession>A0A1R0H526</accession>
<dbReference type="AlphaFoldDB" id="A0A1R0H526"/>
<dbReference type="EMBL" id="LSSL01000552">
    <property type="protein sequence ID" value="OLY84275.1"/>
    <property type="molecule type" value="Genomic_DNA"/>
</dbReference>
<dbReference type="OrthoDB" id="5588518at2759"/>
<dbReference type="STRING" id="133383.A0A1R0H526"/>
<protein>
    <submittedName>
        <fullName evidence="1">Uncharacterized protein</fullName>
    </submittedName>
</protein>
<comment type="caution">
    <text evidence="1">The sequence shown here is derived from an EMBL/GenBank/DDBJ whole genome shotgun (WGS) entry which is preliminary data.</text>
</comment>